<keyword evidence="7" id="KW-0653">Protein transport</keyword>
<evidence type="ECO:0000256" key="5">
    <source>
        <dbReference type="ARBA" id="ARBA00022574"/>
    </source>
</evidence>
<dbReference type="InterPro" id="IPR037363">
    <property type="entry name" value="Sec13/Seh1_fam"/>
</dbReference>
<evidence type="ECO:0000256" key="3">
    <source>
        <dbReference type="ARBA" id="ARBA00010102"/>
    </source>
</evidence>
<dbReference type="GO" id="GO:0034198">
    <property type="term" value="P:cellular response to amino acid starvation"/>
    <property type="evidence" value="ECO:0007669"/>
    <property type="project" value="TreeGrafter"/>
</dbReference>
<dbReference type="EMBL" id="KL363212">
    <property type="protein sequence ID" value="KFD53960.1"/>
    <property type="molecule type" value="Genomic_DNA"/>
</dbReference>
<evidence type="ECO:0000256" key="2">
    <source>
        <dbReference type="ARBA" id="ARBA00004371"/>
    </source>
</evidence>
<dbReference type="AlphaFoldDB" id="A0A085M9R4"/>
<evidence type="ECO:0000256" key="10">
    <source>
        <dbReference type="PROSITE-ProRule" id="PRU00221"/>
    </source>
</evidence>
<comment type="subcellular location">
    <subcellularLocation>
        <location evidence="2">Lysosome</location>
    </subcellularLocation>
    <subcellularLocation>
        <location evidence="1">Nucleus envelope</location>
    </subcellularLocation>
</comment>
<proteinExistence type="inferred from homology"/>
<feature type="repeat" description="WD" evidence="10">
    <location>
        <begin position="48"/>
        <end position="80"/>
    </location>
</feature>
<dbReference type="InterPro" id="IPR015943">
    <property type="entry name" value="WD40/YVTN_repeat-like_dom_sf"/>
</dbReference>
<dbReference type="Pfam" id="PF00400">
    <property type="entry name" value="WD40"/>
    <property type="match status" value="2"/>
</dbReference>
<evidence type="ECO:0000313" key="11">
    <source>
        <dbReference type="EMBL" id="KFD53960.1"/>
    </source>
</evidence>
<evidence type="ECO:0000256" key="7">
    <source>
        <dbReference type="ARBA" id="ARBA00022927"/>
    </source>
</evidence>
<accession>A0A085M9R4</accession>
<comment type="similarity">
    <text evidence="3">Belongs to the WD repeat SEC13 family.</text>
</comment>
<dbReference type="PANTHER" id="PTHR11024">
    <property type="entry name" value="NUCLEAR PORE COMPLEX PROTEIN SEC13 / SEH1 FAMILY MEMBER"/>
    <property type="match status" value="1"/>
</dbReference>
<evidence type="ECO:0000256" key="8">
    <source>
        <dbReference type="ARBA" id="ARBA00023228"/>
    </source>
</evidence>
<keyword evidence="8" id="KW-0458">Lysosome</keyword>
<evidence type="ECO:0000256" key="4">
    <source>
        <dbReference type="ARBA" id="ARBA00022448"/>
    </source>
</evidence>
<keyword evidence="5 10" id="KW-0853">WD repeat</keyword>
<dbReference type="GO" id="GO:0005198">
    <property type="term" value="F:structural molecule activity"/>
    <property type="evidence" value="ECO:0007669"/>
    <property type="project" value="InterPro"/>
</dbReference>
<sequence>MHCHIKHANVSYCTLNYLCCGSSVAVLGCSAQIVTLVKAKMSNYLVAFNEHKDIVQDMSYNVFGNRLATCSCDQTVKVFDRRADGQWTCTHTWKVHCGPVWKIDWAHPCYGQVLASCSFDRTVVIWEETVKKVNAGQNTEEKSWVKRASLVDSRCDVVDAKFSPSCFGLLLAAGARDGTVRIYEAVDLSNLAQWNLQHEIQASCHSLTCLAWCASENHRPMLAVGTDSVDPENPKLVLYTYKEDFNQVWDRVNCTVDPTHSVNDLKFAPSLGRTFHLLAVAGRTLQILSVHNAFTDRFDENSERESLSDIRVKLISEFSAGSVQFWRLSWNITGTMLSAIASDGVVYIYHYTSYDGKWQLATTVLPEGSLT</sequence>
<gene>
    <name evidence="11" type="ORF">M513_05227</name>
</gene>
<dbReference type="PROSITE" id="PS51257">
    <property type="entry name" value="PROKAR_LIPOPROTEIN"/>
    <property type="match status" value="1"/>
</dbReference>
<dbReference type="GO" id="GO:1904263">
    <property type="term" value="P:positive regulation of TORC1 signaling"/>
    <property type="evidence" value="ECO:0007669"/>
    <property type="project" value="TreeGrafter"/>
</dbReference>
<evidence type="ECO:0000256" key="9">
    <source>
        <dbReference type="ARBA" id="ARBA00023242"/>
    </source>
</evidence>
<dbReference type="Proteomes" id="UP000030764">
    <property type="component" value="Unassembled WGS sequence"/>
</dbReference>
<organism evidence="11 12">
    <name type="scientific">Trichuris suis</name>
    <name type="common">pig whipworm</name>
    <dbReference type="NCBI Taxonomy" id="68888"/>
    <lineage>
        <taxon>Eukaryota</taxon>
        <taxon>Metazoa</taxon>
        <taxon>Ecdysozoa</taxon>
        <taxon>Nematoda</taxon>
        <taxon>Enoplea</taxon>
        <taxon>Dorylaimia</taxon>
        <taxon>Trichinellida</taxon>
        <taxon>Trichuridae</taxon>
        <taxon>Trichuris</taxon>
    </lineage>
</organism>
<dbReference type="PANTHER" id="PTHR11024:SF3">
    <property type="entry name" value="NUCLEOPORIN SEH1"/>
    <property type="match status" value="1"/>
</dbReference>
<evidence type="ECO:0000256" key="1">
    <source>
        <dbReference type="ARBA" id="ARBA00004259"/>
    </source>
</evidence>
<dbReference type="Gene3D" id="2.130.10.10">
    <property type="entry name" value="YVTN repeat-like/Quinoprotein amine dehydrogenase"/>
    <property type="match status" value="1"/>
</dbReference>
<keyword evidence="6" id="KW-0677">Repeat</keyword>
<dbReference type="SMART" id="SM00320">
    <property type="entry name" value="WD40"/>
    <property type="match status" value="5"/>
</dbReference>
<evidence type="ECO:0000256" key="6">
    <source>
        <dbReference type="ARBA" id="ARBA00022737"/>
    </source>
</evidence>
<dbReference type="GO" id="GO:0035859">
    <property type="term" value="C:Seh1-associated complex"/>
    <property type="evidence" value="ECO:0007669"/>
    <property type="project" value="TreeGrafter"/>
</dbReference>
<protein>
    <submittedName>
        <fullName evidence="11">Uncharacterized protein</fullName>
    </submittedName>
</protein>
<keyword evidence="4" id="KW-0813">Transport</keyword>
<keyword evidence="12" id="KW-1185">Reference proteome</keyword>
<evidence type="ECO:0000313" key="12">
    <source>
        <dbReference type="Proteomes" id="UP000030764"/>
    </source>
</evidence>
<dbReference type="GO" id="GO:0005764">
    <property type="term" value="C:lysosome"/>
    <property type="evidence" value="ECO:0007669"/>
    <property type="project" value="UniProtKB-SubCell"/>
</dbReference>
<dbReference type="GO" id="GO:0031080">
    <property type="term" value="C:nuclear pore outer ring"/>
    <property type="evidence" value="ECO:0007669"/>
    <property type="project" value="TreeGrafter"/>
</dbReference>
<dbReference type="PROSITE" id="PS50082">
    <property type="entry name" value="WD_REPEATS_2"/>
    <property type="match status" value="1"/>
</dbReference>
<dbReference type="SUPFAM" id="SSF50978">
    <property type="entry name" value="WD40 repeat-like"/>
    <property type="match status" value="1"/>
</dbReference>
<dbReference type="GO" id="GO:0015031">
    <property type="term" value="P:protein transport"/>
    <property type="evidence" value="ECO:0007669"/>
    <property type="project" value="UniProtKB-KW"/>
</dbReference>
<reference evidence="11 12" key="1">
    <citation type="journal article" date="2014" name="Nat. Genet.">
        <title>Genome and transcriptome of the porcine whipworm Trichuris suis.</title>
        <authorList>
            <person name="Jex A.R."/>
            <person name="Nejsum P."/>
            <person name="Schwarz E.M."/>
            <person name="Hu L."/>
            <person name="Young N.D."/>
            <person name="Hall R.S."/>
            <person name="Korhonen P.K."/>
            <person name="Liao S."/>
            <person name="Thamsborg S."/>
            <person name="Xia J."/>
            <person name="Xu P."/>
            <person name="Wang S."/>
            <person name="Scheerlinck J.P."/>
            <person name="Hofmann A."/>
            <person name="Sternberg P.W."/>
            <person name="Wang J."/>
            <person name="Gasser R.B."/>
        </authorList>
    </citation>
    <scope>NUCLEOTIDE SEQUENCE [LARGE SCALE GENOMIC DNA]</scope>
    <source>
        <strain evidence="11">DCEP-RM93M</strain>
    </source>
</reference>
<dbReference type="InterPro" id="IPR036322">
    <property type="entry name" value="WD40_repeat_dom_sf"/>
</dbReference>
<dbReference type="InterPro" id="IPR001680">
    <property type="entry name" value="WD40_rpt"/>
</dbReference>
<keyword evidence="9" id="KW-0539">Nucleus</keyword>
<name>A0A085M9R4_9BILA</name>